<evidence type="ECO:0000313" key="3">
    <source>
        <dbReference type="Proteomes" id="UP000070700"/>
    </source>
</evidence>
<gene>
    <name evidence="2" type="ORF">LY89DRAFT_725331</name>
</gene>
<dbReference type="Proteomes" id="UP000070700">
    <property type="component" value="Unassembled WGS sequence"/>
</dbReference>
<evidence type="ECO:0000313" key="2">
    <source>
        <dbReference type="EMBL" id="KUJ07988.1"/>
    </source>
</evidence>
<proteinExistence type="predicted"/>
<protein>
    <submittedName>
        <fullName evidence="2">Uncharacterized protein</fullName>
    </submittedName>
</protein>
<sequence>MKQFVALLVFILLSSPVHSAPATSPNPRSNEAVLHPTFNKEACCKCWNDLYHNGADWQVAHRPRPCDGDCTCDWCGTNNANATYGTPCAGAGSLGNWGYCVANCDAPPPPPSGTSATPPSIIKTLPPTTLPSEHSSSIIMTLPPTTFSTETKYHDHPDTSIPPLELKHKRQDSTMTYSNDPSFTSTDIPVITDSSFPSATDTTIFFPTGTDSTSFMPTSSWGGGTTIENTGTLTFGGGTETMTFGSETLTFTFPPVPVLSLSAGGVEEDIEERQFFPLTPTGRPWTTESDLPVSTSWYGGGPGFSLTFTAGAAAATENIIEIEKKQINTITWGESTLPASTYWGGGETITIGGETITFGGNPGGPMSLTIGPEDAVITARPEVNEEDIGKRQVGVIITGGPWTEDNGATFTDYWGYPGETVTLLGPHGDETLTLSGTPRHITPPATTS</sequence>
<keyword evidence="3" id="KW-1185">Reference proteome</keyword>
<reference evidence="2 3" key="1">
    <citation type="submission" date="2015-10" db="EMBL/GenBank/DDBJ databases">
        <title>Full genome of DAOMC 229536 Phialocephala scopiformis, a fungal endophyte of spruce producing the potent anti-insectan compound rugulosin.</title>
        <authorList>
            <consortium name="DOE Joint Genome Institute"/>
            <person name="Walker A.K."/>
            <person name="Frasz S.L."/>
            <person name="Seifert K.A."/>
            <person name="Miller J.D."/>
            <person name="Mondo S.J."/>
            <person name="Labutti K."/>
            <person name="Lipzen A."/>
            <person name="Dockter R."/>
            <person name="Kennedy M."/>
            <person name="Grigoriev I.V."/>
            <person name="Spatafora J.W."/>
        </authorList>
    </citation>
    <scope>NUCLEOTIDE SEQUENCE [LARGE SCALE GENOMIC DNA]</scope>
    <source>
        <strain evidence="2 3">CBS 120377</strain>
    </source>
</reference>
<feature type="chain" id="PRO_5007287903" evidence="1">
    <location>
        <begin position="20"/>
        <end position="448"/>
    </location>
</feature>
<dbReference type="KEGG" id="psco:LY89DRAFT_725331"/>
<keyword evidence="1" id="KW-0732">Signal</keyword>
<dbReference type="GeneID" id="28828695"/>
<name>A0A132B6F2_MOLSC</name>
<accession>A0A132B6F2</accession>
<feature type="signal peptide" evidence="1">
    <location>
        <begin position="1"/>
        <end position="19"/>
    </location>
</feature>
<dbReference type="EMBL" id="KQ947437">
    <property type="protein sequence ID" value="KUJ07988.1"/>
    <property type="molecule type" value="Genomic_DNA"/>
</dbReference>
<evidence type="ECO:0000256" key="1">
    <source>
        <dbReference type="SAM" id="SignalP"/>
    </source>
</evidence>
<dbReference type="OrthoDB" id="10619617at2759"/>
<organism evidence="2 3">
    <name type="scientific">Mollisia scopiformis</name>
    <name type="common">Conifer needle endophyte fungus</name>
    <name type="synonym">Phialocephala scopiformis</name>
    <dbReference type="NCBI Taxonomy" id="149040"/>
    <lineage>
        <taxon>Eukaryota</taxon>
        <taxon>Fungi</taxon>
        <taxon>Dikarya</taxon>
        <taxon>Ascomycota</taxon>
        <taxon>Pezizomycotina</taxon>
        <taxon>Leotiomycetes</taxon>
        <taxon>Helotiales</taxon>
        <taxon>Mollisiaceae</taxon>
        <taxon>Mollisia</taxon>
    </lineage>
</organism>
<dbReference type="RefSeq" id="XP_018062343.1">
    <property type="nucleotide sequence ID" value="XM_018218969.1"/>
</dbReference>
<dbReference type="AlphaFoldDB" id="A0A132B6F2"/>
<dbReference type="InParanoid" id="A0A132B6F2"/>